<feature type="signal peptide" evidence="1">
    <location>
        <begin position="1"/>
        <end position="20"/>
    </location>
</feature>
<dbReference type="AlphaFoldDB" id="A0AAV9TB46"/>
<name>A0AAV9TB46_9PEZI</name>
<evidence type="ECO:0000313" key="3">
    <source>
        <dbReference type="Proteomes" id="UP001327957"/>
    </source>
</evidence>
<keyword evidence="3" id="KW-1185">Reference proteome</keyword>
<organism evidence="2 3">
    <name type="scientific">Colletotrichum tabaci</name>
    <dbReference type="NCBI Taxonomy" id="1209068"/>
    <lineage>
        <taxon>Eukaryota</taxon>
        <taxon>Fungi</taxon>
        <taxon>Dikarya</taxon>
        <taxon>Ascomycota</taxon>
        <taxon>Pezizomycotina</taxon>
        <taxon>Sordariomycetes</taxon>
        <taxon>Hypocreomycetidae</taxon>
        <taxon>Glomerellales</taxon>
        <taxon>Glomerellaceae</taxon>
        <taxon>Colletotrichum</taxon>
        <taxon>Colletotrichum destructivum species complex</taxon>
    </lineage>
</organism>
<keyword evidence="1" id="KW-0732">Signal</keyword>
<evidence type="ECO:0000256" key="1">
    <source>
        <dbReference type="SAM" id="SignalP"/>
    </source>
</evidence>
<protein>
    <submittedName>
        <fullName evidence="2">Uncharacterized protein</fullName>
    </submittedName>
</protein>
<gene>
    <name evidence="2" type="ORF">QIS74_07379</name>
</gene>
<comment type="caution">
    <text evidence="2">The sequence shown here is derived from an EMBL/GenBank/DDBJ whole genome shotgun (WGS) entry which is preliminary data.</text>
</comment>
<dbReference type="EMBL" id="JASAOK010000039">
    <property type="protein sequence ID" value="KAK6217265.1"/>
    <property type="molecule type" value="Genomic_DNA"/>
</dbReference>
<dbReference type="Proteomes" id="UP001327957">
    <property type="component" value="Unassembled WGS sequence"/>
</dbReference>
<proteinExistence type="predicted"/>
<evidence type="ECO:0000313" key="2">
    <source>
        <dbReference type="EMBL" id="KAK6217265.1"/>
    </source>
</evidence>
<feature type="chain" id="PRO_5043821676" evidence="1">
    <location>
        <begin position="21"/>
        <end position="99"/>
    </location>
</feature>
<reference evidence="2 3" key="1">
    <citation type="submission" date="2023-04" db="EMBL/GenBank/DDBJ databases">
        <title>Colletotrichum tabacum stain YC1 causing leaf anthracnose on Nicotiana tabacum(L.) cv.</title>
        <authorList>
            <person name="Ji Z."/>
            <person name="Wang M."/>
            <person name="Zhang J."/>
            <person name="Wang N."/>
            <person name="Zhou Z."/>
        </authorList>
    </citation>
    <scope>NUCLEOTIDE SEQUENCE [LARGE SCALE GENOMIC DNA]</scope>
    <source>
        <strain evidence="2 3">YC1</strain>
    </source>
</reference>
<sequence length="99" mass="10855">MRFSLIAVLTLAAATQDVFAAHCRITDVAEDCCWGGNHGWDACRRQRKMRGMCRPSRMGSNYCRNVYREGPDGTQISISETCDADCCSTLTGEGIGCPK</sequence>
<accession>A0AAV9TB46</accession>